<feature type="signal peptide" evidence="3">
    <location>
        <begin position="1"/>
        <end position="19"/>
    </location>
</feature>
<proteinExistence type="predicted"/>
<keyword evidence="1" id="KW-0802">TPR repeat</keyword>
<comment type="caution">
    <text evidence="4">The sequence shown here is derived from an EMBL/GenBank/DDBJ whole genome shotgun (WGS) entry which is preliminary data.</text>
</comment>
<evidence type="ECO:0000256" key="3">
    <source>
        <dbReference type="SAM" id="SignalP"/>
    </source>
</evidence>
<dbReference type="SUPFAM" id="SSF48452">
    <property type="entry name" value="TPR-like"/>
    <property type="match status" value="1"/>
</dbReference>
<name>A0A2W5NGB1_RHOSU</name>
<dbReference type="AlphaFoldDB" id="A0A2W5NGB1"/>
<organism evidence="4 5">
    <name type="scientific">Rhodovulum sulfidophilum</name>
    <name type="common">Rhodobacter sulfidophilus</name>
    <dbReference type="NCBI Taxonomy" id="35806"/>
    <lineage>
        <taxon>Bacteria</taxon>
        <taxon>Pseudomonadati</taxon>
        <taxon>Pseudomonadota</taxon>
        <taxon>Alphaproteobacteria</taxon>
        <taxon>Rhodobacterales</taxon>
        <taxon>Paracoccaceae</taxon>
        <taxon>Rhodovulum</taxon>
    </lineage>
</organism>
<dbReference type="SMART" id="SM00028">
    <property type="entry name" value="TPR"/>
    <property type="match status" value="3"/>
</dbReference>
<dbReference type="Pfam" id="PF13174">
    <property type="entry name" value="TPR_6"/>
    <property type="match status" value="1"/>
</dbReference>
<evidence type="ECO:0000313" key="5">
    <source>
        <dbReference type="Proteomes" id="UP000249185"/>
    </source>
</evidence>
<feature type="repeat" description="TPR" evidence="1">
    <location>
        <begin position="203"/>
        <end position="236"/>
    </location>
</feature>
<dbReference type="EMBL" id="QFPW01000001">
    <property type="protein sequence ID" value="PZQ52552.1"/>
    <property type="molecule type" value="Genomic_DNA"/>
</dbReference>
<feature type="region of interest" description="Disordered" evidence="2">
    <location>
        <begin position="233"/>
        <end position="276"/>
    </location>
</feature>
<dbReference type="InterPro" id="IPR019734">
    <property type="entry name" value="TPR_rpt"/>
</dbReference>
<evidence type="ECO:0000256" key="1">
    <source>
        <dbReference type="PROSITE-ProRule" id="PRU00339"/>
    </source>
</evidence>
<feature type="chain" id="PRO_5016136294" evidence="3">
    <location>
        <begin position="20"/>
        <end position="276"/>
    </location>
</feature>
<protein>
    <submittedName>
        <fullName evidence="4">Uncharacterized protein</fullName>
    </submittedName>
</protein>
<feature type="compositionally biased region" description="Pro residues" evidence="2">
    <location>
        <begin position="255"/>
        <end position="276"/>
    </location>
</feature>
<dbReference type="PROSITE" id="PS50005">
    <property type="entry name" value="TPR"/>
    <property type="match status" value="1"/>
</dbReference>
<dbReference type="Proteomes" id="UP000249185">
    <property type="component" value="Unassembled WGS sequence"/>
</dbReference>
<reference evidence="4 5" key="1">
    <citation type="submission" date="2017-08" db="EMBL/GenBank/DDBJ databases">
        <title>Infants hospitalized years apart are colonized by the same room-sourced microbial strains.</title>
        <authorList>
            <person name="Brooks B."/>
            <person name="Olm M.R."/>
            <person name="Firek B.A."/>
            <person name="Baker R."/>
            <person name="Thomas B.C."/>
            <person name="Morowitz M.J."/>
            <person name="Banfield J.F."/>
        </authorList>
    </citation>
    <scope>NUCLEOTIDE SEQUENCE [LARGE SCALE GENOMIC DNA]</scope>
    <source>
        <strain evidence="4">S2_005_002_R2_34</strain>
    </source>
</reference>
<evidence type="ECO:0000256" key="2">
    <source>
        <dbReference type="SAM" id="MobiDB-lite"/>
    </source>
</evidence>
<dbReference type="Gene3D" id="1.25.40.10">
    <property type="entry name" value="Tetratricopeptide repeat domain"/>
    <property type="match status" value="1"/>
</dbReference>
<evidence type="ECO:0000313" key="4">
    <source>
        <dbReference type="EMBL" id="PZQ52552.1"/>
    </source>
</evidence>
<accession>A0A2W5NGB1</accession>
<keyword evidence="3" id="KW-0732">Signal</keyword>
<dbReference type="InterPro" id="IPR011990">
    <property type="entry name" value="TPR-like_helical_dom_sf"/>
</dbReference>
<sequence>MRRLFLATTALVAATAAQAQDLAPPPDADIASASECEAAIKANPALAREQAARWSRLGGGTEARLCEAAALEALGADATAAQLLTGLAQNPNRAMGADLRATTYEDAARLWLRLDRPDLARDALLSANRLTEPEPARFVDLARAEAGLGNWAAARDALDQALALDPGDAGAIALRAATLRHLDDPAAALADARRALALAPDQPEALFEEGAALATQGDTEAAAAAWTRLIEAHPDSDLAAPARRNLQRLSAAAPEPMPQPREQPGPRPRPGVPPRG</sequence>
<gene>
    <name evidence="4" type="ORF">DI556_02570</name>
</gene>